<dbReference type="GO" id="GO:0006508">
    <property type="term" value="P:proteolysis"/>
    <property type="evidence" value="ECO:0007669"/>
    <property type="project" value="UniProtKB-KW"/>
</dbReference>
<dbReference type="EMBL" id="FNVO01000048">
    <property type="protein sequence ID" value="SEG94538.1"/>
    <property type="molecule type" value="Genomic_DNA"/>
</dbReference>
<reference evidence="11" key="1">
    <citation type="submission" date="2016-10" db="EMBL/GenBank/DDBJ databases">
        <authorList>
            <person name="Varghese N."/>
            <person name="Submissions S."/>
        </authorList>
    </citation>
    <scope>NUCLEOTIDE SEQUENCE [LARGE SCALE GENOMIC DNA]</scope>
    <source>
        <strain evidence="11">DSM 43163</strain>
    </source>
</reference>
<dbReference type="PRINTS" id="PR00919">
    <property type="entry name" value="THERMOPTASE"/>
</dbReference>
<comment type="cofactor">
    <cofactor evidence="3">
        <name>Zn(2+)</name>
        <dbReference type="ChEBI" id="CHEBI:29105"/>
    </cofactor>
</comment>
<dbReference type="OrthoDB" id="9803993at2"/>
<evidence type="ECO:0000256" key="5">
    <source>
        <dbReference type="ARBA" id="ARBA00022438"/>
    </source>
</evidence>
<dbReference type="AlphaFoldDB" id="A0A1H6E9N5"/>
<dbReference type="PANTHER" id="PTHR34448:SF3">
    <property type="entry name" value="AMINOPEPTIDASE AMPS"/>
    <property type="match status" value="1"/>
</dbReference>
<dbReference type="InterPro" id="IPR035097">
    <property type="entry name" value="M29_N-terminal"/>
</dbReference>
<gene>
    <name evidence="10" type="ORF">SAMN04489712_14817</name>
</gene>
<proteinExistence type="inferred from homology"/>
<evidence type="ECO:0000313" key="11">
    <source>
        <dbReference type="Proteomes" id="UP000236723"/>
    </source>
</evidence>
<evidence type="ECO:0000313" key="10">
    <source>
        <dbReference type="EMBL" id="SEG94538.1"/>
    </source>
</evidence>
<dbReference type="GO" id="GO:0046872">
    <property type="term" value="F:metal ion binding"/>
    <property type="evidence" value="ECO:0007669"/>
    <property type="project" value="UniProtKB-KW"/>
</dbReference>
<dbReference type="Proteomes" id="UP000236723">
    <property type="component" value="Unassembled WGS sequence"/>
</dbReference>
<dbReference type="SUPFAM" id="SSF144052">
    <property type="entry name" value="Thermophilic metalloprotease-like"/>
    <property type="match status" value="1"/>
</dbReference>
<evidence type="ECO:0000256" key="1">
    <source>
        <dbReference type="ARBA" id="ARBA00001941"/>
    </source>
</evidence>
<accession>A0A1H6E9N5</accession>
<evidence type="ECO:0000256" key="4">
    <source>
        <dbReference type="ARBA" id="ARBA00008236"/>
    </source>
</evidence>
<evidence type="ECO:0000256" key="7">
    <source>
        <dbReference type="ARBA" id="ARBA00022723"/>
    </source>
</evidence>
<dbReference type="InterPro" id="IPR000787">
    <property type="entry name" value="Peptidase_M29"/>
</dbReference>
<dbReference type="PANTHER" id="PTHR34448">
    <property type="entry name" value="AMINOPEPTIDASE"/>
    <property type="match status" value="1"/>
</dbReference>
<evidence type="ECO:0000256" key="9">
    <source>
        <dbReference type="ARBA" id="ARBA00023049"/>
    </source>
</evidence>
<keyword evidence="6" id="KW-0645">Protease</keyword>
<comment type="similarity">
    <text evidence="4">Belongs to the peptidase M29 family.</text>
</comment>
<dbReference type="GO" id="GO:0008237">
    <property type="term" value="F:metallopeptidase activity"/>
    <property type="evidence" value="ECO:0007669"/>
    <property type="project" value="UniProtKB-KW"/>
</dbReference>
<organism evidence="10 11">
    <name type="scientific">Thermomonospora echinospora</name>
    <dbReference type="NCBI Taxonomy" id="1992"/>
    <lineage>
        <taxon>Bacteria</taxon>
        <taxon>Bacillati</taxon>
        <taxon>Actinomycetota</taxon>
        <taxon>Actinomycetes</taxon>
        <taxon>Streptosporangiales</taxon>
        <taxon>Thermomonosporaceae</taxon>
        <taxon>Thermomonospora</taxon>
    </lineage>
</organism>
<comment type="cofactor">
    <cofactor evidence="1">
        <name>Co(2+)</name>
        <dbReference type="ChEBI" id="CHEBI:48828"/>
    </cofactor>
</comment>
<dbReference type="Gene3D" id="3.40.1830.10">
    <property type="entry name" value="Thermophilic metalloprotease (M29)"/>
    <property type="match status" value="1"/>
</dbReference>
<keyword evidence="7" id="KW-0479">Metal-binding</keyword>
<evidence type="ECO:0000256" key="2">
    <source>
        <dbReference type="ARBA" id="ARBA00001946"/>
    </source>
</evidence>
<keyword evidence="5 10" id="KW-0031">Aminopeptidase</keyword>
<evidence type="ECO:0000256" key="8">
    <source>
        <dbReference type="ARBA" id="ARBA00022801"/>
    </source>
</evidence>
<name>A0A1H6E9N5_9ACTN</name>
<dbReference type="InterPro" id="IPR052170">
    <property type="entry name" value="M29_Exopeptidase"/>
</dbReference>
<dbReference type="RefSeq" id="WP_103944891.1">
    <property type="nucleotide sequence ID" value="NZ_FNVO01000048.1"/>
</dbReference>
<comment type="cofactor">
    <cofactor evidence="2">
        <name>Mg(2+)</name>
        <dbReference type="ChEBI" id="CHEBI:18420"/>
    </cofactor>
</comment>
<sequence>MSRPDSPDIPAADLTAYSELILDVSAPVTEDDLVAINAEIEHAPLARALAEGAYARGARYVDIWYFDPYAKRSRVRHADPATLHEVPAWLDRRNHELGQRYGVLINIRGEAEPDLLGDVDPVRAGLDRMPNLSSRYHLQSNDLVCWSIVAYPTRSWSRHVFGQEDVARLWDHLKHFLRLDRPDPSAAWHTRLDELRGRADRLNELNLDAVHFKGPGTDLTIGLIPQAEWTVVGFKAADGRYFVPNLPSEEVFTTPDHRRIDGTVSATRPLSLAGTVVRDLRLTFTGGRVSEVHASSGADVVRGHQATDPGAARLGEVALVDGSSPIGRSGVTFMETLLDENATCHLAWGSGIPQAIPGASRLGRDRIEEMGVNFSAVHTDFMVGGPEVTVTGIDGDGRRIVILREDEWRL</sequence>
<keyword evidence="8" id="KW-0378">Hydrolase</keyword>
<evidence type="ECO:0000256" key="3">
    <source>
        <dbReference type="ARBA" id="ARBA00001947"/>
    </source>
</evidence>
<evidence type="ECO:0000256" key="6">
    <source>
        <dbReference type="ARBA" id="ARBA00022670"/>
    </source>
</evidence>
<keyword evidence="11" id="KW-1185">Reference proteome</keyword>
<keyword evidence="9" id="KW-0482">Metalloprotease</keyword>
<dbReference type="GO" id="GO:0004177">
    <property type="term" value="F:aminopeptidase activity"/>
    <property type="evidence" value="ECO:0007669"/>
    <property type="project" value="UniProtKB-KW"/>
</dbReference>
<dbReference type="Pfam" id="PF02073">
    <property type="entry name" value="Peptidase_M29"/>
    <property type="match status" value="1"/>
</dbReference>
<protein>
    <submittedName>
        <fullName evidence="10">Aminopeptidase</fullName>
    </submittedName>
</protein>